<gene>
    <name evidence="2" type="ORF">CC80DRAFT_549336</name>
</gene>
<sequence length="206" mass="22402">MAGLMDPQTKSKDYIRVTPTSNFIPSLNFTSYQKVSALWAVSALISNPITHTSLLHPTLPSSAPAHLHPITPLDPHSPRPPRDVLAEANAFQGSSRDLCSNHIAISCRFSSFSSSFPFSFTLGRLDAIEEFVVGYEAPAPDDDEDDVVDVDDDDDDDDDDDVDVCTCDEVSGNGEVDVRRIVNDSIPPLPLPFPLPLTTADDGARY</sequence>
<dbReference type="AlphaFoldDB" id="A0A6A5TTL8"/>
<evidence type="ECO:0000313" key="3">
    <source>
        <dbReference type="Proteomes" id="UP000800035"/>
    </source>
</evidence>
<evidence type="ECO:0000313" key="2">
    <source>
        <dbReference type="EMBL" id="KAF1955644.1"/>
    </source>
</evidence>
<keyword evidence="3" id="KW-1185">Reference proteome</keyword>
<organism evidence="2 3">
    <name type="scientific">Byssothecium circinans</name>
    <dbReference type="NCBI Taxonomy" id="147558"/>
    <lineage>
        <taxon>Eukaryota</taxon>
        <taxon>Fungi</taxon>
        <taxon>Dikarya</taxon>
        <taxon>Ascomycota</taxon>
        <taxon>Pezizomycotina</taxon>
        <taxon>Dothideomycetes</taxon>
        <taxon>Pleosporomycetidae</taxon>
        <taxon>Pleosporales</taxon>
        <taxon>Massarineae</taxon>
        <taxon>Massarinaceae</taxon>
        <taxon>Byssothecium</taxon>
    </lineage>
</organism>
<protein>
    <submittedName>
        <fullName evidence="2">Uncharacterized protein</fullName>
    </submittedName>
</protein>
<proteinExistence type="predicted"/>
<dbReference type="EMBL" id="ML976994">
    <property type="protein sequence ID" value="KAF1955644.1"/>
    <property type="molecule type" value="Genomic_DNA"/>
</dbReference>
<feature type="compositionally biased region" description="Acidic residues" evidence="1">
    <location>
        <begin position="139"/>
        <end position="161"/>
    </location>
</feature>
<evidence type="ECO:0000256" key="1">
    <source>
        <dbReference type="SAM" id="MobiDB-lite"/>
    </source>
</evidence>
<dbReference type="Proteomes" id="UP000800035">
    <property type="component" value="Unassembled WGS sequence"/>
</dbReference>
<reference evidence="2" key="1">
    <citation type="journal article" date="2020" name="Stud. Mycol.">
        <title>101 Dothideomycetes genomes: a test case for predicting lifestyles and emergence of pathogens.</title>
        <authorList>
            <person name="Haridas S."/>
            <person name="Albert R."/>
            <person name="Binder M."/>
            <person name="Bloem J."/>
            <person name="Labutti K."/>
            <person name="Salamov A."/>
            <person name="Andreopoulos B."/>
            <person name="Baker S."/>
            <person name="Barry K."/>
            <person name="Bills G."/>
            <person name="Bluhm B."/>
            <person name="Cannon C."/>
            <person name="Castanera R."/>
            <person name="Culley D."/>
            <person name="Daum C."/>
            <person name="Ezra D."/>
            <person name="Gonzalez J."/>
            <person name="Henrissat B."/>
            <person name="Kuo A."/>
            <person name="Liang C."/>
            <person name="Lipzen A."/>
            <person name="Lutzoni F."/>
            <person name="Magnuson J."/>
            <person name="Mondo S."/>
            <person name="Nolan M."/>
            <person name="Ohm R."/>
            <person name="Pangilinan J."/>
            <person name="Park H.-J."/>
            <person name="Ramirez L."/>
            <person name="Alfaro M."/>
            <person name="Sun H."/>
            <person name="Tritt A."/>
            <person name="Yoshinaga Y."/>
            <person name="Zwiers L.-H."/>
            <person name="Turgeon B."/>
            <person name="Goodwin S."/>
            <person name="Spatafora J."/>
            <person name="Crous P."/>
            <person name="Grigoriev I."/>
        </authorList>
    </citation>
    <scope>NUCLEOTIDE SEQUENCE</scope>
    <source>
        <strain evidence="2">CBS 675.92</strain>
    </source>
</reference>
<feature type="region of interest" description="Disordered" evidence="1">
    <location>
        <begin position="136"/>
        <end position="161"/>
    </location>
</feature>
<name>A0A6A5TTL8_9PLEO</name>
<accession>A0A6A5TTL8</accession>